<dbReference type="AlphaFoldDB" id="A0A380HNJ9"/>
<reference evidence="2 3" key="1">
    <citation type="submission" date="2018-06" db="EMBL/GenBank/DDBJ databases">
        <authorList>
            <consortium name="Pathogen Informatics"/>
            <person name="Doyle S."/>
        </authorList>
    </citation>
    <scope>NUCLEOTIDE SEQUENCE [LARGE SCALE GENOMIC DNA]</scope>
    <source>
        <strain evidence="2 3">NCTC7688</strain>
    </source>
</reference>
<protein>
    <submittedName>
        <fullName evidence="2">Lysophospholipase</fullName>
    </submittedName>
</protein>
<gene>
    <name evidence="2" type="ORF">NCTC7688_01738</name>
</gene>
<dbReference type="Proteomes" id="UP000254707">
    <property type="component" value="Unassembled WGS sequence"/>
</dbReference>
<dbReference type="PANTHER" id="PTHR11614">
    <property type="entry name" value="PHOSPHOLIPASE-RELATED"/>
    <property type="match status" value="1"/>
</dbReference>
<accession>A0A380HNJ9</accession>
<dbReference type="InterPro" id="IPR051044">
    <property type="entry name" value="MAG_DAG_Lipase"/>
</dbReference>
<sequence>MSKNEFKITVADGTMIEVKLNKAKKTTIGVVHILHGMAEHMDRYDQLVKSLNQQGYDVLRHNHRGHGKDINEDERGQIDDLSQVAEDAYEIAETVCSHYQHIPYIIIGHSMGSIVGRIFAQRYPDAAQGMILTGTTQYPTFLSISICTLLKIITLVLGKHRRLDWLNKIMYKSFNKNINNQKTASDWLSSDANEVEQFIKDPYTGFLVSNQLIYQVMKQMVSTSRMKNIKQMNANLPVLLISGKDDPLGDYGKGIRKLGRLYKKAGIKHITVQLYKNKRHEVLFEKGYVETWHHMYEWIEKQILKKKK</sequence>
<feature type="domain" description="Serine aminopeptidase S33" evidence="1">
    <location>
        <begin position="29"/>
        <end position="286"/>
    </location>
</feature>
<dbReference type="RefSeq" id="WP_037538506.1">
    <property type="nucleotide sequence ID" value="NZ_CAXOKG010000001.1"/>
</dbReference>
<organism evidence="2 3">
    <name type="scientific">Staphylococcus saprophyticus</name>
    <dbReference type="NCBI Taxonomy" id="29385"/>
    <lineage>
        <taxon>Bacteria</taxon>
        <taxon>Bacillati</taxon>
        <taxon>Bacillota</taxon>
        <taxon>Bacilli</taxon>
        <taxon>Bacillales</taxon>
        <taxon>Staphylococcaceae</taxon>
        <taxon>Staphylococcus</taxon>
    </lineage>
</organism>
<dbReference type="SUPFAM" id="SSF53474">
    <property type="entry name" value="alpha/beta-Hydrolases"/>
    <property type="match status" value="1"/>
</dbReference>
<evidence type="ECO:0000259" key="1">
    <source>
        <dbReference type="Pfam" id="PF12146"/>
    </source>
</evidence>
<dbReference type="InterPro" id="IPR022742">
    <property type="entry name" value="Hydrolase_4"/>
</dbReference>
<dbReference type="EMBL" id="UHED01000001">
    <property type="protein sequence ID" value="SUM83165.1"/>
    <property type="molecule type" value="Genomic_DNA"/>
</dbReference>
<name>A0A380HNJ9_STASA</name>
<evidence type="ECO:0000313" key="3">
    <source>
        <dbReference type="Proteomes" id="UP000254707"/>
    </source>
</evidence>
<dbReference type="InterPro" id="IPR029058">
    <property type="entry name" value="AB_hydrolase_fold"/>
</dbReference>
<dbReference type="Gene3D" id="3.40.50.1820">
    <property type="entry name" value="alpha/beta hydrolase"/>
    <property type="match status" value="1"/>
</dbReference>
<evidence type="ECO:0000313" key="2">
    <source>
        <dbReference type="EMBL" id="SUM83165.1"/>
    </source>
</evidence>
<proteinExistence type="predicted"/>
<dbReference type="Pfam" id="PF12146">
    <property type="entry name" value="Hydrolase_4"/>
    <property type="match status" value="1"/>
</dbReference>